<evidence type="ECO:0000313" key="1">
    <source>
        <dbReference type="EMBL" id="MDH1508022.1"/>
    </source>
</evidence>
<dbReference type="AlphaFoldDB" id="A0AA42RFZ7"/>
<reference evidence="1" key="1">
    <citation type="submission" date="2022-09" db="EMBL/GenBank/DDBJ databases">
        <title>Intensive care unit water sources are persistently colonized with multi-drug resistant bacteria and are the site of extensive horizontal gene transfer of antibiotic resistance genes.</title>
        <authorList>
            <person name="Diorio-Toth L."/>
        </authorList>
    </citation>
    <scope>NUCLEOTIDE SEQUENCE</scope>
    <source>
        <strain evidence="1">GD03710</strain>
    </source>
</reference>
<evidence type="ECO:0000313" key="2">
    <source>
        <dbReference type="Proteomes" id="UP001161704"/>
    </source>
</evidence>
<organism evidence="1 2">
    <name type="scientific">Aeromonas caviae</name>
    <name type="common">Aeromonas punctata</name>
    <dbReference type="NCBI Taxonomy" id="648"/>
    <lineage>
        <taxon>Bacteria</taxon>
        <taxon>Pseudomonadati</taxon>
        <taxon>Pseudomonadota</taxon>
        <taxon>Gammaproteobacteria</taxon>
        <taxon>Aeromonadales</taxon>
        <taxon>Aeromonadaceae</taxon>
        <taxon>Aeromonas</taxon>
    </lineage>
</organism>
<protein>
    <submittedName>
        <fullName evidence="1">Uncharacterized protein</fullName>
    </submittedName>
</protein>
<dbReference type="EMBL" id="JAOCIZ010000215">
    <property type="protein sequence ID" value="MDH1508022.1"/>
    <property type="molecule type" value="Genomic_DNA"/>
</dbReference>
<accession>A0AA42RFZ7</accession>
<comment type="caution">
    <text evidence="1">The sequence shown here is derived from an EMBL/GenBank/DDBJ whole genome shotgun (WGS) entry which is preliminary data.</text>
</comment>
<name>A0AA42RFZ7_AERCA</name>
<dbReference type="RefSeq" id="WP_279963617.1">
    <property type="nucleotide sequence ID" value="NZ_JAOCFK010000057.1"/>
</dbReference>
<sequence length="273" mass="30451">MIAGIELNTVDVTFQGKGFTADQASHESIVSAQKLTLDHQFTNGQCLVLLRRNVENALTLEVDPSPNAYIKALNKTGLSAQGALIYYGDDFTYLGNDCGYELTHMIDTDRSLENVAGVVVGLIRNNESTPYTWVFVDRQQLDAAINYQIAEVFGGVVQSERTIKGLMLNVAIRFMMKWQMDSQFPFPVDFSHYNALVELHQDLVAKCQKERQPRSTGPAYSTRQYRSVKNHPSSVEALMGELASPETASDTILKTFNPMKPVIPEVDFNEFGV</sequence>
<proteinExistence type="predicted"/>
<gene>
    <name evidence="1" type="ORF">N5I20_23600</name>
</gene>
<dbReference type="Proteomes" id="UP001161704">
    <property type="component" value="Unassembled WGS sequence"/>
</dbReference>